<dbReference type="SUPFAM" id="SSF56801">
    <property type="entry name" value="Acetyl-CoA synthetase-like"/>
    <property type="match status" value="1"/>
</dbReference>
<comment type="caution">
    <text evidence="2">The sequence shown here is derived from an EMBL/GenBank/DDBJ whole genome shotgun (WGS) entry which is preliminary data.</text>
</comment>
<dbReference type="Pfam" id="PF00501">
    <property type="entry name" value="AMP-binding"/>
    <property type="match status" value="1"/>
</dbReference>
<dbReference type="PANTHER" id="PTHR43845">
    <property type="entry name" value="BLR5969 PROTEIN"/>
    <property type="match status" value="1"/>
</dbReference>
<dbReference type="STRING" id="1543721.AAY24_02465"/>
<keyword evidence="2" id="KW-0436">Ligase</keyword>
<reference evidence="2 3" key="1">
    <citation type="submission" date="2019-07" db="EMBL/GenBank/DDBJ databases">
        <title>The pathways for chlorine oxyanion respiration interact through the shared metabolite chlorate.</title>
        <authorList>
            <person name="Barnum T.P."/>
            <person name="Cheng Y."/>
            <person name="Hill K.A."/>
            <person name="Lucas L.N."/>
            <person name="Carlson H.K."/>
            <person name="Coates J.D."/>
        </authorList>
    </citation>
    <scope>NUCLEOTIDE SEQUENCE [LARGE SCALE GENOMIC DNA]</scope>
    <source>
        <strain evidence="2">BK-3</strain>
    </source>
</reference>
<organism evidence="2 3">
    <name type="scientific">Sedimenticola thiotaurini</name>
    <dbReference type="NCBI Taxonomy" id="1543721"/>
    <lineage>
        <taxon>Bacteria</taxon>
        <taxon>Pseudomonadati</taxon>
        <taxon>Pseudomonadota</taxon>
        <taxon>Gammaproteobacteria</taxon>
        <taxon>Chromatiales</taxon>
        <taxon>Sedimenticolaceae</taxon>
        <taxon>Sedimenticola</taxon>
    </lineage>
</organism>
<dbReference type="EMBL" id="VMRY01000014">
    <property type="protein sequence ID" value="TVT57508.1"/>
    <property type="molecule type" value="Genomic_DNA"/>
</dbReference>
<dbReference type="InterPro" id="IPR042099">
    <property type="entry name" value="ANL_N_sf"/>
</dbReference>
<dbReference type="InterPro" id="IPR000873">
    <property type="entry name" value="AMP-dep_synth/lig_dom"/>
</dbReference>
<dbReference type="Gene3D" id="3.30.300.30">
    <property type="match status" value="1"/>
</dbReference>
<evidence type="ECO:0000259" key="1">
    <source>
        <dbReference type="Pfam" id="PF00501"/>
    </source>
</evidence>
<accession>A0A558D913</accession>
<dbReference type="Gene3D" id="3.40.50.12780">
    <property type="entry name" value="N-terminal domain of ligase-like"/>
    <property type="match status" value="1"/>
</dbReference>
<protein>
    <submittedName>
        <fullName evidence="2">Phenylacetate--CoA ligase</fullName>
    </submittedName>
</protein>
<name>A0A558D913_9GAMM</name>
<dbReference type="GO" id="GO:0016874">
    <property type="term" value="F:ligase activity"/>
    <property type="evidence" value="ECO:0007669"/>
    <property type="project" value="UniProtKB-KW"/>
</dbReference>
<evidence type="ECO:0000313" key="3">
    <source>
        <dbReference type="Proteomes" id="UP000317355"/>
    </source>
</evidence>
<feature type="domain" description="AMP-dependent synthetase/ligase" evidence="1">
    <location>
        <begin position="120"/>
        <end position="276"/>
    </location>
</feature>
<dbReference type="Proteomes" id="UP000317355">
    <property type="component" value="Unassembled WGS sequence"/>
</dbReference>
<dbReference type="AlphaFoldDB" id="A0A558D913"/>
<proteinExistence type="predicted"/>
<evidence type="ECO:0000313" key="2">
    <source>
        <dbReference type="EMBL" id="TVT57508.1"/>
    </source>
</evidence>
<sequence>MTNYYDELETQDAQTRQQLLIKAVAKQVAHAKSKTVAYGKIFADINPEELTSVEAITHLPLTRKSALIELQAAAKPFGGLAAVRPPELTHIFASPGPIYEPGSKRKDFWRFSRSLYATGFRQGDLVHNCFSYHFVPAGLMLESGAHALGCSVIPAGVGQTELQVQTIADLKPDGYVGTPSFLKIILEKADDMGVDVSSLKKALVSGEPLPPPLREGFKKRGIQVLQCYATADLGVIAYETAAMEGLIIDEGVYVEIVRPGTGELVADGEVGEVVVTSLNPDYPLIRFATGDLSAIMPGTSPCGRTNRRIKGWMGRADQTAKVRGMFIHPEQVDKVIKRHPEISKARLMVDWVNESDSITLQYEADKQSDLLDNAIANSIRDICKVRGDAKQMAIGSLPNDGKVIDDIRKYD</sequence>
<gene>
    <name evidence="2" type="ORF">FHK82_05770</name>
</gene>
<dbReference type="PANTHER" id="PTHR43845:SF1">
    <property type="entry name" value="BLR5969 PROTEIN"/>
    <property type="match status" value="1"/>
</dbReference>
<dbReference type="InterPro" id="IPR045851">
    <property type="entry name" value="AMP-bd_C_sf"/>
</dbReference>